<evidence type="ECO:0000313" key="3">
    <source>
        <dbReference type="EMBL" id="CAF2120050.1"/>
    </source>
</evidence>
<dbReference type="PANTHER" id="PTHR22957">
    <property type="entry name" value="TBC1 DOMAIN FAMILY MEMBER GTPASE-ACTIVATING PROTEIN"/>
    <property type="match status" value="1"/>
</dbReference>
<dbReference type="Gene3D" id="1.10.8.270">
    <property type="entry name" value="putative rabgap domain of human tbc1 domain family member 14 like domains"/>
    <property type="match status" value="1"/>
</dbReference>
<dbReference type="SUPFAM" id="SSF47923">
    <property type="entry name" value="Ypt/Rab-GAP domain of gyp1p"/>
    <property type="match status" value="2"/>
</dbReference>
<dbReference type="SMART" id="SM00164">
    <property type="entry name" value="TBC"/>
    <property type="match status" value="1"/>
</dbReference>
<proteinExistence type="predicted"/>
<dbReference type="AlphaFoldDB" id="A0A816V9V4"/>
<keyword evidence="1" id="KW-0343">GTPase activation</keyword>
<name>A0A816V9V4_9BILA</name>
<organism evidence="3 4">
    <name type="scientific">Rotaria magnacalcarata</name>
    <dbReference type="NCBI Taxonomy" id="392030"/>
    <lineage>
        <taxon>Eukaryota</taxon>
        <taxon>Metazoa</taxon>
        <taxon>Spiralia</taxon>
        <taxon>Gnathifera</taxon>
        <taxon>Rotifera</taxon>
        <taxon>Eurotatoria</taxon>
        <taxon>Bdelloidea</taxon>
        <taxon>Philodinida</taxon>
        <taxon>Philodinidae</taxon>
        <taxon>Rotaria</taxon>
    </lineage>
</organism>
<dbReference type="InterPro" id="IPR035969">
    <property type="entry name" value="Rab-GAP_TBC_sf"/>
</dbReference>
<evidence type="ECO:0000313" key="4">
    <source>
        <dbReference type="Proteomes" id="UP000663824"/>
    </source>
</evidence>
<dbReference type="InterPro" id="IPR000195">
    <property type="entry name" value="Rab-GAP-TBC_dom"/>
</dbReference>
<feature type="domain" description="Rab-GAP TBC" evidence="2">
    <location>
        <begin position="315"/>
        <end position="552"/>
    </location>
</feature>
<gene>
    <name evidence="3" type="ORF">MBJ925_LOCUS25736</name>
</gene>
<dbReference type="Pfam" id="PF00566">
    <property type="entry name" value="RabGAP-TBC"/>
    <property type="match status" value="1"/>
</dbReference>
<sequence>MKFISSFNEQLYTIGQSILIKMRSHLHYLHIYLQHENLLIMSMIPSESQLSEWLGYNQKRLLHVQAIKINRNELSAWTHSVTAGQINMKTNIFNRKKSNLSFQTWNNKRASTSLPSMSVIGSAQPDVVRIKVYKPNINTNDEGHEVGSSKKFCIDPRLTTYQTLQCLIAQAFDIKSDFTIHAIHKCAKSGREQVTAIWSDWDLDASIQTVQPGSYLRLRYEITPREEGLDDWDFIGLNDFNANIRWFNVDSRSIIATVNQTAGKAASALNKAINWMYGGGNERHNSRPVNESDMKRFLDPEGRLIHINELRQAIFEGGVEPTYRKVVWRHLLNVFPPNMTGLERIDYLKCVEIKYRKLKNRWMDEQHQNEHTRVMMRTIEKDVSRTDRSFGFYADSDYGSVNVRSLFHILTTYCISHPNITYNQGMNDYASTILYVMREESLAYVCFCSLMKRIQVNFATDSVAIATKLHHLKILLRAIDPVYWNFLESCDAVNLYFTYRWLLLECKREFPFNDALRVLEVMWATLPVDNEPPQLSDICLITSPSDTVISDNLSNTASLQMQRRALSCPPLSAMDESNSCKYRHRSSSLTYFSKDELLSTLQDHERRDSNVTLDNDEYNFTTTNLNASRAKSREKSLENSYSLSEISEFDLNNLSTLSCNNSMNTPTNAVASAAVPTQSSATANWIQRLLSDNTTWLEEENLFLLFLCVSIILAHRNLLLKQMNLDEQEIAVYFDRFRRRHNGERILSYARSLYAQYIQWARRKRMLDDLNNFSAS</sequence>
<comment type="caution">
    <text evidence="3">The sequence shown here is derived from an EMBL/GenBank/DDBJ whole genome shotgun (WGS) entry which is preliminary data.</text>
</comment>
<dbReference type="GO" id="GO:0005096">
    <property type="term" value="F:GTPase activator activity"/>
    <property type="evidence" value="ECO:0007669"/>
    <property type="project" value="UniProtKB-KW"/>
</dbReference>
<dbReference type="Proteomes" id="UP000663824">
    <property type="component" value="Unassembled WGS sequence"/>
</dbReference>
<accession>A0A816V9V4</accession>
<dbReference type="PANTHER" id="PTHR22957:SF333">
    <property type="entry name" value="TBC1 DOMAIN FAMILY MEMBER 25"/>
    <property type="match status" value="1"/>
</dbReference>
<evidence type="ECO:0000256" key="1">
    <source>
        <dbReference type="ARBA" id="ARBA00022468"/>
    </source>
</evidence>
<reference evidence="3" key="1">
    <citation type="submission" date="2021-02" db="EMBL/GenBank/DDBJ databases">
        <authorList>
            <person name="Nowell W R."/>
        </authorList>
    </citation>
    <scope>NUCLEOTIDE SEQUENCE</scope>
</reference>
<dbReference type="EMBL" id="CAJNRE010013647">
    <property type="protein sequence ID" value="CAF2120050.1"/>
    <property type="molecule type" value="Genomic_DNA"/>
</dbReference>
<protein>
    <recommendedName>
        <fullName evidence="2">Rab-GAP TBC domain-containing protein</fullName>
    </recommendedName>
</protein>
<dbReference type="Gene3D" id="1.10.472.80">
    <property type="entry name" value="Ypt/Rab-GAP domain of gyp1p, domain 3"/>
    <property type="match status" value="1"/>
</dbReference>
<evidence type="ECO:0000259" key="2">
    <source>
        <dbReference type="SMART" id="SM00164"/>
    </source>
</evidence>